<dbReference type="InterPro" id="IPR005105">
    <property type="entry name" value="GlnD_Uridyltrans_N"/>
</dbReference>
<dbReference type="Pfam" id="PF10335">
    <property type="entry name" value="DUF294_C"/>
    <property type="match status" value="1"/>
</dbReference>
<feature type="domain" description="Protein-PII uridylyltransferase N-terminal" evidence="1">
    <location>
        <begin position="30"/>
        <end position="140"/>
    </location>
</feature>
<evidence type="ECO:0000313" key="4">
    <source>
        <dbReference type="Proteomes" id="UP000199225"/>
    </source>
</evidence>
<dbReference type="InterPro" id="IPR018821">
    <property type="entry name" value="DUF294_put_nucleoTrafse_sb-bd"/>
</dbReference>
<dbReference type="OrthoDB" id="9810963at2"/>
<dbReference type="Proteomes" id="UP000199225">
    <property type="component" value="Unassembled WGS sequence"/>
</dbReference>
<reference evidence="4" key="1">
    <citation type="submission" date="2016-10" db="EMBL/GenBank/DDBJ databases">
        <authorList>
            <person name="Varghese N."/>
            <person name="Submissions S."/>
        </authorList>
    </citation>
    <scope>NUCLEOTIDE SEQUENCE [LARGE SCALE GENOMIC DNA]</scope>
    <source>
        <strain evidence="4">DSM 4771</strain>
    </source>
</reference>
<feature type="domain" description="DUF294" evidence="2">
    <location>
        <begin position="182"/>
        <end position="298"/>
    </location>
</feature>
<proteinExistence type="predicted"/>
<dbReference type="GO" id="GO:0008773">
    <property type="term" value="F:[protein-PII] uridylyltransferase activity"/>
    <property type="evidence" value="ECO:0007669"/>
    <property type="project" value="InterPro"/>
</dbReference>
<organism evidence="3 4">
    <name type="scientific">Salimicrobium halophilum</name>
    <dbReference type="NCBI Taxonomy" id="86666"/>
    <lineage>
        <taxon>Bacteria</taxon>
        <taxon>Bacillati</taxon>
        <taxon>Bacillota</taxon>
        <taxon>Bacilli</taxon>
        <taxon>Bacillales</taxon>
        <taxon>Bacillaceae</taxon>
        <taxon>Salimicrobium</taxon>
    </lineage>
</organism>
<dbReference type="STRING" id="86666.SAMN04490247_0783"/>
<accession>A0A1G8R2N9</accession>
<keyword evidence="4" id="KW-1185">Reference proteome</keyword>
<dbReference type="AlphaFoldDB" id="A0A1G8R2N9"/>
<gene>
    <name evidence="3" type="ORF">SAMN04490247_0783</name>
</gene>
<dbReference type="CDD" id="cd05401">
    <property type="entry name" value="NT_GlnE_GlnD_like"/>
    <property type="match status" value="1"/>
</dbReference>
<sequence>MVSLKTYEDLGREREALISGKITDNEQMNDRHDEIIRETFDVARATIESEQGPPPAPFAFFLMGSAGRREQTTSSDQDHGIIFKGEDVQDYFLKLGKEVSEGLDTVGYPLCDGNVMASNSLWCRSVEAFHHQVAGWIEEESWQSLRNFSIIFDGRVLVGEPEFLENVKIEACHLIERNHLYGRLRDNVGYVKKGVGAFGQLLTDHPHSDHLEIKRTVYFPFVNAIRLLAMKEKETSAPTVQRMNGMEGAYPFLNSYRDDFESLLSLRVEKDVITPDRLSKEEKKEWKYLIRRGRKLFREVSRIMEEGNES</sequence>
<dbReference type="SUPFAM" id="SSF81301">
    <property type="entry name" value="Nucleotidyltransferase"/>
    <property type="match status" value="1"/>
</dbReference>
<evidence type="ECO:0000259" key="1">
    <source>
        <dbReference type="Pfam" id="PF03445"/>
    </source>
</evidence>
<evidence type="ECO:0000259" key="2">
    <source>
        <dbReference type="Pfam" id="PF10335"/>
    </source>
</evidence>
<dbReference type="InterPro" id="IPR043519">
    <property type="entry name" value="NT_sf"/>
</dbReference>
<dbReference type="EMBL" id="FNEV01000002">
    <property type="protein sequence ID" value="SDJ11227.1"/>
    <property type="molecule type" value="Genomic_DNA"/>
</dbReference>
<protein>
    <submittedName>
        <fullName evidence="3">CBS domain-containing protein</fullName>
    </submittedName>
</protein>
<dbReference type="Pfam" id="PF03445">
    <property type="entry name" value="DUF294"/>
    <property type="match status" value="1"/>
</dbReference>
<evidence type="ECO:0000313" key="3">
    <source>
        <dbReference type="EMBL" id="SDJ11227.1"/>
    </source>
</evidence>
<name>A0A1G8R2N9_9BACI</name>